<keyword evidence="10" id="KW-0325">Glycoprotein</keyword>
<evidence type="ECO:0000256" key="13">
    <source>
        <dbReference type="SAM" id="Coils"/>
    </source>
</evidence>
<evidence type="ECO:0000256" key="3">
    <source>
        <dbReference type="ARBA" id="ARBA00022530"/>
    </source>
</evidence>
<dbReference type="PANTHER" id="PTHR10574:SF36">
    <property type="entry name" value="LAMININ SUBUNIT BETA-2"/>
    <property type="match status" value="1"/>
</dbReference>
<dbReference type="FunFam" id="2.170.300.10:FF:000004">
    <property type="entry name" value="Laminin subunit beta 1"/>
    <property type="match status" value="1"/>
</dbReference>
<evidence type="ECO:0000256" key="11">
    <source>
        <dbReference type="ARBA" id="ARBA00023292"/>
    </source>
</evidence>
<dbReference type="Pfam" id="PF00053">
    <property type="entry name" value="EGF_laminin"/>
    <property type="match status" value="10"/>
</dbReference>
<dbReference type="GO" id="GO:0072274">
    <property type="term" value="P:metanephric glomerular basement membrane development"/>
    <property type="evidence" value="ECO:0007669"/>
    <property type="project" value="Ensembl"/>
</dbReference>
<dbReference type="InterPro" id="IPR000742">
    <property type="entry name" value="EGF"/>
</dbReference>
<dbReference type="FunFam" id="2.60.120.260:FF:000010">
    <property type="entry name" value="Laminin subunit beta 1"/>
    <property type="match status" value="1"/>
</dbReference>
<proteinExistence type="predicted"/>
<feature type="domain" description="Laminin EGF-like" evidence="14">
    <location>
        <begin position="823"/>
        <end position="868"/>
    </location>
</feature>
<feature type="disulfide bond" evidence="12">
    <location>
        <begin position="1137"/>
        <end position="1154"/>
    </location>
</feature>
<gene>
    <name evidence="17" type="primary">LAMB2</name>
</gene>
<dbReference type="GO" id="GO:0007528">
    <property type="term" value="P:neuromuscular junction development"/>
    <property type="evidence" value="ECO:0007669"/>
    <property type="project" value="Ensembl"/>
</dbReference>
<comment type="subcellular location">
    <subcellularLocation>
        <location evidence="1">Secreted</location>
        <location evidence="1">Extracellular space</location>
        <location evidence="1">Extracellular matrix</location>
        <location evidence="1">Basement membrane</location>
    </subcellularLocation>
</comment>
<dbReference type="Gene3D" id="2.10.25.10">
    <property type="entry name" value="Laminin"/>
    <property type="match status" value="8"/>
</dbReference>
<dbReference type="GO" id="GO:0072249">
    <property type="term" value="P:metanephric podocyte development"/>
    <property type="evidence" value="ECO:0007669"/>
    <property type="project" value="Ensembl"/>
</dbReference>
<dbReference type="InterPro" id="IPR013015">
    <property type="entry name" value="Laminin_IV_B"/>
</dbReference>
<feature type="disulfide bond" evidence="12">
    <location>
        <begin position="1156"/>
        <end position="1165"/>
    </location>
</feature>
<dbReference type="FunFam" id="2.10.25.10:FF:000145">
    <property type="entry name" value="Laminin subunit beta 1"/>
    <property type="match status" value="1"/>
</dbReference>
<feature type="disulfide bond" evidence="12">
    <location>
        <begin position="796"/>
        <end position="805"/>
    </location>
</feature>
<dbReference type="Pfam" id="PF24973">
    <property type="entry name" value="EGF_LMN_ATRN"/>
    <property type="match status" value="2"/>
</dbReference>
<evidence type="ECO:0000256" key="5">
    <source>
        <dbReference type="ARBA" id="ARBA00022737"/>
    </source>
</evidence>
<keyword evidence="8 13" id="KW-0175">Coiled coil</keyword>
<dbReference type="FunFam" id="2.10.25.10:FF:000138">
    <property type="entry name" value="Laminin subunit beta 1"/>
    <property type="match status" value="1"/>
</dbReference>
<dbReference type="FunFam" id="2.10.25.10:FF:000209">
    <property type="entry name" value="Laminin subunit alpha 5"/>
    <property type="match status" value="1"/>
</dbReference>
<feature type="domain" description="Laminin EGF-like" evidence="14">
    <location>
        <begin position="268"/>
        <end position="331"/>
    </location>
</feature>
<dbReference type="GeneTree" id="ENSGT00940000156060"/>
<evidence type="ECO:0000256" key="7">
    <source>
        <dbReference type="ARBA" id="ARBA00022889"/>
    </source>
</evidence>
<feature type="disulfide bond" evidence="12">
    <location>
        <begin position="425"/>
        <end position="434"/>
    </location>
</feature>
<dbReference type="PROSITE" id="PS51117">
    <property type="entry name" value="LAMININ_NTER"/>
    <property type="match status" value="1"/>
</dbReference>
<dbReference type="FunFam" id="2.10.25.10:FF:000084">
    <property type="entry name" value="Laminin subunit alpha 3"/>
    <property type="match status" value="1"/>
</dbReference>
<dbReference type="FunFam" id="2.10.25.10:FF:000130">
    <property type="entry name" value="Laminin subunit beta 1"/>
    <property type="match status" value="1"/>
</dbReference>
<keyword evidence="7" id="KW-0130">Cell adhesion</keyword>
<dbReference type="SMART" id="SM00181">
    <property type="entry name" value="EGF"/>
    <property type="match status" value="8"/>
</dbReference>
<dbReference type="InterPro" id="IPR002049">
    <property type="entry name" value="LE_dom"/>
</dbReference>
<dbReference type="GO" id="GO:0007411">
    <property type="term" value="P:axon guidance"/>
    <property type="evidence" value="ECO:0007669"/>
    <property type="project" value="Ensembl"/>
</dbReference>
<dbReference type="GO" id="GO:0005608">
    <property type="term" value="C:laminin-3 complex"/>
    <property type="evidence" value="ECO:0007669"/>
    <property type="project" value="Ensembl"/>
</dbReference>
<feature type="coiled-coil region" evidence="13">
    <location>
        <begin position="1671"/>
        <end position="1702"/>
    </location>
</feature>
<dbReference type="PRINTS" id="PR00011">
    <property type="entry name" value="EGFLAMININ"/>
</dbReference>
<dbReference type="Ensembl" id="ENSUMAT00000037999.1">
    <property type="protein sequence ID" value="ENSUMAP00000032135.1"/>
    <property type="gene ID" value="ENSUMAG00000022957.1"/>
</dbReference>
<dbReference type="PROSITE" id="PS01248">
    <property type="entry name" value="EGF_LAM_1"/>
    <property type="match status" value="4"/>
</dbReference>
<organism evidence="17">
    <name type="scientific">Ursus maritimus</name>
    <name type="common">Polar bear</name>
    <name type="synonym">Thalarctos maritimus</name>
    <dbReference type="NCBI Taxonomy" id="29073"/>
    <lineage>
        <taxon>Eukaryota</taxon>
        <taxon>Metazoa</taxon>
        <taxon>Chordata</taxon>
        <taxon>Craniata</taxon>
        <taxon>Vertebrata</taxon>
        <taxon>Euteleostomi</taxon>
        <taxon>Mammalia</taxon>
        <taxon>Eutheria</taxon>
        <taxon>Laurasiatheria</taxon>
        <taxon>Carnivora</taxon>
        <taxon>Caniformia</taxon>
        <taxon>Ursidae</taxon>
        <taxon>Ursus</taxon>
    </lineage>
</organism>
<keyword evidence="4" id="KW-0732">Signal</keyword>
<dbReference type="InterPro" id="IPR008211">
    <property type="entry name" value="Laminin_N"/>
</dbReference>
<feature type="domain" description="Laminin IV type B" evidence="15">
    <location>
        <begin position="553"/>
        <end position="772"/>
    </location>
</feature>
<protein>
    <submittedName>
        <fullName evidence="17">Laminin subunit beta 2</fullName>
    </submittedName>
</protein>
<dbReference type="FunFam" id="2.170.300.10:FF:000001">
    <property type="entry name" value="Laminin subunit beta-1"/>
    <property type="match status" value="1"/>
</dbReference>
<keyword evidence="11 12" id="KW-0424">Laminin EGF-like domain</keyword>
<feature type="disulfide bond" evidence="12">
    <location>
        <begin position="362"/>
        <end position="371"/>
    </location>
</feature>
<name>A0A452VES7_URSMA</name>
<sequence>VGHSLQLAFQARALASRRALAPDVPGCSRGSCSPATGDLLVGRADRLTASSTCGLHGPQPYCIVSHLQDEKKCFLCDSRRPFSARDNPNSHRIQNVVTSFAPQRRAAWWQSENGVPVVTIQLDLEAEFHFTHLIMTFKTFRPAAMLVERSADFGRTWHVYRYFSYDCGADFPGVPLAPPRHWDDIVCESRYSEIEPSTEGEVIYRVLDPAIPIPDPYSPRIQNLLKITNLRVNLTRLHTLGDNLLDPRREIREKYYYALYELVVRGNCFCYGHASQCAPAPGAPAHAEGMVHGACVCKHNTRGLNCEQCQDFYHDLPWRPAEDGHSHACRKCECHGHAHSCHFDMAAYLASGNMSGGVCDGCQHNTAGRHCELCRPFFYRDPSKDLRDPAVCRSCDCDPMGSQDGGRCDPHDDPALGLVSGQCRCKEHVVGSRCQQCRDGYFGLSASDPAGCRRCQCDARGTVPGTTSCDPNSGTCFCKRLVTGRGCNRCLVRLKGLGVLGSCTYPQSTGLGIGVGGNFGGQGLGGRGGVMGGALPGEGVWPWTGPQLRSWGLRTGCGRTYLSTHPELYPSQVLDVVERLATPSGTPSWTGRGFVRLQEGQTLEFLVAAVPRAMDYDLLLRLEPQVPEQWAEMEVTVQRPGPVSAHSPCGHVLPKDDHIPGTLQPETRYMVFPRPVCLEPGVSYKLHLKLVRTGGRAQTEAPYSRPSLLIDSLVLLPRVLVLEMFSGGDAAALERRATFERYRCHEEGLVPSKTPPSEVRGPQADSALCPCPTACQCDPQGSLSSECKPHGGQCLCKPAVAGRRCDLCAPGFYGFGPTGCQACQCSPEGSLSGLCEGTSGQCPCRTGAFGLRCDRCQRGQWGFPRCQPCVCNGHADECDTHTGACLGCRDHTGGEHCERCIAGFHGDPRLPYGGQCRPCPCPEGPGSRRHFATSCHRDGYSQQIMCQCRAGYTGLRCDACAPGYFGDPSRPGGRCQPCECSGNIDPTDPDACDPRTGQCLRCLHHTEGPHCAHCKPGFHGQAARQSCHRCSCNLLGTDPQQCPSADRCNCDPSSGQCPCLPNVQGPSCDRCAPNFWNLTSGHGCQPCACHPSRARGPTCNEFTGQCHCRAGFGGRTCSECQELHWGDPGLQCRACDCDPHGIDTPQCHRSTGHCSCRPGVSGVRCDQCARGFSGVFPACHPCHACFGDWDRVVQDLAARTRRLEQRVQELQQTGVLGAFESKTQWTRAEASLNTNPHRHRREIGEATEHLTQLEAELTGVQDENFNANHPLLNIGAYDSIRHAHSLSAEAEHRANTSALTVPSPVSNSADTRHRTEVLMGAHREDFNRKHMANQRALGELSARTHSLSLTAINELVCGPPGDAPCATSPCGGAGCLDEDGQPRCGGLGCSGAVAMADLALGRARHTQAELQRALAEGGGILSQVAETRRQAGEAQQRAQAALDKANASRGQVEKANQELRELIQSVKDFLSQEGADPDSIEMVATRVLELSIPASPEQIQHLAGEIAERVRSLADVDTILARTVGDVRRAEQLLQDAQRASRAEGEKQKAETVQAALEEAQRAQGAAQGAIQGAVVDTQDTERTLHQVWSLWNISGEKMAGAEQALSSAGERAQQLDGLLEALKLKRAGNSLAASSAEETAGSAQGRLLQGPLGDQYQTVKALAERKAQGVLAAQARAEQLRDEARGLLQAAQDKLQRLQGEDWGGWNATGVGLWEKDPTAETCPS</sequence>
<dbReference type="GO" id="GO:0014002">
    <property type="term" value="P:astrocyte development"/>
    <property type="evidence" value="ECO:0007669"/>
    <property type="project" value="Ensembl"/>
</dbReference>
<dbReference type="GO" id="GO:0070831">
    <property type="term" value="P:basement membrane assembly"/>
    <property type="evidence" value="ECO:0007669"/>
    <property type="project" value="TreeGrafter"/>
</dbReference>
<dbReference type="FunFam" id="2.10.25.10:FF:000280">
    <property type="entry name" value="Laminin subunit beta 4"/>
    <property type="match status" value="1"/>
</dbReference>
<dbReference type="GO" id="GO:0150043">
    <property type="term" value="F:structural constituent of synapse-associated extracellular matrix"/>
    <property type="evidence" value="ECO:0007669"/>
    <property type="project" value="Ensembl"/>
</dbReference>
<dbReference type="PROSITE" id="PS51116">
    <property type="entry name" value="LAMININ_IVB"/>
    <property type="match status" value="1"/>
</dbReference>
<dbReference type="GO" id="GO:0005178">
    <property type="term" value="F:integrin binding"/>
    <property type="evidence" value="ECO:0007669"/>
    <property type="project" value="Ensembl"/>
</dbReference>
<dbReference type="FunFam" id="2.10.25.10:FF:000135">
    <property type="entry name" value="Laminin subunit beta 4"/>
    <property type="match status" value="1"/>
</dbReference>
<feature type="disulfide bond" evidence="12">
    <location>
        <begin position="888"/>
        <end position="897"/>
    </location>
</feature>
<feature type="domain" description="Laminin EGF-like" evidence="14">
    <location>
        <begin position="395"/>
        <end position="454"/>
    </location>
</feature>
<dbReference type="GO" id="GO:0060019">
    <property type="term" value="P:radial glial cell differentiation"/>
    <property type="evidence" value="ECO:0007669"/>
    <property type="project" value="Ensembl"/>
</dbReference>
<dbReference type="SMART" id="SM00136">
    <property type="entry name" value="LamNT"/>
    <property type="match status" value="1"/>
</dbReference>
<feature type="disulfide bond" evidence="12">
    <location>
        <begin position="1002"/>
        <end position="1011"/>
    </location>
</feature>
<dbReference type="GO" id="GO:0060041">
    <property type="term" value="P:retina development in camera-type eye"/>
    <property type="evidence" value="ECO:0007669"/>
    <property type="project" value="Ensembl"/>
</dbReference>
<dbReference type="InterPro" id="IPR056863">
    <property type="entry name" value="LMN_ATRN_NET-like_EGF"/>
</dbReference>
<feature type="disulfide bond" evidence="12">
    <location>
        <begin position="1087"/>
        <end position="1099"/>
    </location>
</feature>
<dbReference type="FunFam" id="2.10.25.10:FF:000090">
    <property type="entry name" value="laminin subunit alpha"/>
    <property type="match status" value="1"/>
</dbReference>
<dbReference type="GO" id="GO:0016477">
    <property type="term" value="P:cell migration"/>
    <property type="evidence" value="ECO:0007669"/>
    <property type="project" value="TreeGrafter"/>
</dbReference>
<feature type="disulfide bond" evidence="12">
    <location>
        <begin position="1108"/>
        <end position="1117"/>
    </location>
</feature>
<feature type="domain" description="Laminin EGF-like" evidence="14">
    <location>
        <begin position="1135"/>
        <end position="1181"/>
    </location>
</feature>
<keyword evidence="9 12" id="KW-1015">Disulfide bond</keyword>
<feature type="coiled-coil region" evidence="13">
    <location>
        <begin position="1424"/>
        <end position="1472"/>
    </location>
</feature>
<feature type="disulfide bond" evidence="12">
    <location>
        <begin position="825"/>
        <end position="842"/>
    </location>
</feature>
<dbReference type="PROSITE" id="PS50027">
    <property type="entry name" value="EGF_LAM_2"/>
    <property type="match status" value="11"/>
</dbReference>
<feature type="domain" description="Laminin EGF-like" evidence="14">
    <location>
        <begin position="775"/>
        <end position="822"/>
    </location>
</feature>
<feature type="domain" description="Laminin EGF-like" evidence="14">
    <location>
        <begin position="1030"/>
        <end position="1086"/>
    </location>
</feature>
<feature type="coiled-coil region" evidence="13">
    <location>
        <begin position="1520"/>
        <end position="1563"/>
    </location>
</feature>
<keyword evidence="3" id="KW-0272">Extracellular matrix</keyword>
<dbReference type="GO" id="GO:0031594">
    <property type="term" value="C:neuromuscular junction"/>
    <property type="evidence" value="ECO:0007669"/>
    <property type="project" value="Ensembl"/>
</dbReference>
<evidence type="ECO:0000256" key="6">
    <source>
        <dbReference type="ARBA" id="ARBA00022869"/>
    </source>
</evidence>
<evidence type="ECO:0000256" key="1">
    <source>
        <dbReference type="ARBA" id="ARBA00004302"/>
    </source>
</evidence>
<dbReference type="SMART" id="SM00180">
    <property type="entry name" value="EGF_Lam"/>
    <property type="match status" value="12"/>
</dbReference>
<comment type="caution">
    <text evidence="12">Lacks conserved residue(s) required for the propagation of feature annotation.</text>
</comment>
<dbReference type="GO" id="GO:0007601">
    <property type="term" value="P:visual perception"/>
    <property type="evidence" value="ECO:0007669"/>
    <property type="project" value="Ensembl"/>
</dbReference>
<dbReference type="SUPFAM" id="SSF57196">
    <property type="entry name" value="EGF/Laminin"/>
    <property type="match status" value="12"/>
</dbReference>
<feature type="domain" description="Laminin EGF-like" evidence="14">
    <location>
        <begin position="978"/>
        <end position="1029"/>
    </location>
</feature>
<evidence type="ECO:0000256" key="12">
    <source>
        <dbReference type="PROSITE-ProRule" id="PRU00460"/>
    </source>
</evidence>
<dbReference type="GO" id="GO:0034446">
    <property type="term" value="P:substrate adhesion-dependent cell spreading"/>
    <property type="evidence" value="ECO:0007669"/>
    <property type="project" value="TreeGrafter"/>
</dbReference>
<dbReference type="FunFam" id="2.10.25.10:FF:000333">
    <property type="entry name" value="netrin-4 isoform X2"/>
    <property type="match status" value="1"/>
</dbReference>
<dbReference type="Gene3D" id="2.60.120.260">
    <property type="entry name" value="Galactose-binding domain-like"/>
    <property type="match status" value="1"/>
</dbReference>
<keyword evidence="5" id="KW-0677">Repeat</keyword>
<reference evidence="17" key="1">
    <citation type="submission" date="2019-03" db="UniProtKB">
        <authorList>
            <consortium name="Ensembl"/>
        </authorList>
    </citation>
    <scope>IDENTIFICATION</scope>
</reference>
<dbReference type="Pfam" id="PF21199">
    <property type="entry name" value="LAMININ_IV_B"/>
    <property type="match status" value="1"/>
</dbReference>
<feature type="disulfide bond" evidence="12">
    <location>
        <begin position="775"/>
        <end position="787"/>
    </location>
</feature>
<dbReference type="CDD" id="cd00055">
    <property type="entry name" value="EGF_Lam"/>
    <property type="match status" value="12"/>
</dbReference>
<feature type="domain" description="Laminin EGF-like" evidence="14">
    <location>
        <begin position="919"/>
        <end position="977"/>
    </location>
</feature>
<evidence type="ECO:0000259" key="14">
    <source>
        <dbReference type="PROSITE" id="PS50027"/>
    </source>
</evidence>
<dbReference type="PANTHER" id="PTHR10574">
    <property type="entry name" value="NETRIN/LAMININ-RELATED"/>
    <property type="match status" value="1"/>
</dbReference>
<dbReference type="GO" id="GO:0043083">
    <property type="term" value="C:synaptic cleft"/>
    <property type="evidence" value="ECO:0007669"/>
    <property type="project" value="Ensembl"/>
</dbReference>
<evidence type="ECO:0000256" key="8">
    <source>
        <dbReference type="ARBA" id="ARBA00023054"/>
    </source>
</evidence>
<evidence type="ECO:0000256" key="9">
    <source>
        <dbReference type="ARBA" id="ARBA00023157"/>
    </source>
</evidence>
<dbReference type="FunFam" id="2.10.25.10:FF:000101">
    <property type="entry name" value="Laminin subunit beta 1"/>
    <property type="match status" value="1"/>
</dbReference>
<feature type="disulfide bond" evidence="12">
    <location>
        <begin position="948"/>
        <end position="957"/>
    </location>
</feature>
<feature type="disulfide bond" evidence="12">
    <location>
        <begin position="1135"/>
        <end position="1147"/>
    </location>
</feature>
<keyword evidence="2" id="KW-0964">Secreted</keyword>
<evidence type="ECO:0000256" key="4">
    <source>
        <dbReference type="ARBA" id="ARBA00022729"/>
    </source>
</evidence>
<evidence type="ECO:0000259" key="16">
    <source>
        <dbReference type="PROSITE" id="PS51117"/>
    </source>
</evidence>
<feature type="domain" description="Laminin EGF-like" evidence="14">
    <location>
        <begin position="1087"/>
        <end position="1134"/>
    </location>
</feature>
<dbReference type="FunFam" id="2.10.25.10:FF:000065">
    <property type="entry name" value="Laminin subunit beta 1"/>
    <property type="match status" value="1"/>
</dbReference>
<dbReference type="Gene3D" id="2.170.300.10">
    <property type="entry name" value="Tie2 ligand-binding domain superfamily"/>
    <property type="match status" value="2"/>
</dbReference>
<feature type="domain" description="Laminin EGF-like" evidence="14">
    <location>
        <begin position="332"/>
        <end position="394"/>
    </location>
</feature>
<accession>A0A452VES7</accession>
<feature type="disulfide bond" evidence="12">
    <location>
        <begin position="823"/>
        <end position="835"/>
    </location>
</feature>
<dbReference type="InterPro" id="IPR056558">
    <property type="entry name" value="LAMB1-4_helical"/>
</dbReference>
<feature type="domain" description="Laminin N-terminal" evidence="16">
    <location>
        <begin position="28"/>
        <end position="267"/>
    </location>
</feature>
<dbReference type="InterPro" id="IPR050440">
    <property type="entry name" value="Laminin/Netrin_ECM"/>
</dbReference>
<evidence type="ECO:0000313" key="17">
    <source>
        <dbReference type="Ensembl" id="ENSUMAP00000032135"/>
    </source>
</evidence>
<dbReference type="GO" id="GO:0009887">
    <property type="term" value="P:animal organ morphogenesis"/>
    <property type="evidence" value="ECO:0007669"/>
    <property type="project" value="TreeGrafter"/>
</dbReference>
<feature type="disulfide bond" evidence="12">
    <location>
        <begin position="777"/>
        <end position="794"/>
    </location>
</feature>
<evidence type="ECO:0000256" key="2">
    <source>
        <dbReference type="ARBA" id="ARBA00022525"/>
    </source>
</evidence>
<feature type="disulfide bond" evidence="12">
    <location>
        <begin position="844"/>
        <end position="853"/>
    </location>
</feature>
<feature type="domain" description="Laminin EGF-like" evidence="14">
    <location>
        <begin position="869"/>
        <end position="918"/>
    </location>
</feature>
<keyword evidence="6" id="KW-0084">Basement membrane</keyword>
<feature type="disulfide bond" evidence="12">
    <location>
        <begin position="1089"/>
        <end position="1106"/>
    </location>
</feature>
<dbReference type="Pfam" id="PF23219">
    <property type="entry name" value="LAMB1"/>
    <property type="match status" value="1"/>
</dbReference>
<evidence type="ECO:0000256" key="10">
    <source>
        <dbReference type="ARBA" id="ARBA00023180"/>
    </source>
</evidence>
<dbReference type="Pfam" id="PF00055">
    <property type="entry name" value="Laminin_N"/>
    <property type="match status" value="1"/>
</dbReference>
<feature type="disulfide bond" evidence="12">
    <location>
        <begin position="1059"/>
        <end position="1068"/>
    </location>
</feature>
<feature type="disulfide bond" evidence="12">
    <location>
        <begin position="297"/>
        <end position="306"/>
    </location>
</feature>
<dbReference type="GO" id="GO:0014044">
    <property type="term" value="P:Schwann cell development"/>
    <property type="evidence" value="ECO:0007669"/>
    <property type="project" value="Ensembl"/>
</dbReference>
<evidence type="ECO:0000259" key="15">
    <source>
        <dbReference type="PROSITE" id="PS51116"/>
    </source>
</evidence>
<dbReference type="GO" id="GO:0048677">
    <property type="term" value="P:axon extension involved in regeneration"/>
    <property type="evidence" value="ECO:0007669"/>
    <property type="project" value="Ensembl"/>
</dbReference>